<protein>
    <submittedName>
        <fullName evidence="2">Uncharacterized protein</fullName>
    </submittedName>
</protein>
<accession>E6QU51</accession>
<comment type="caution">
    <text evidence="2">The sequence shown here is derived from an EMBL/GenBank/DDBJ whole genome shotgun (WGS) entry which is preliminary data.</text>
</comment>
<evidence type="ECO:0000313" key="2">
    <source>
        <dbReference type="EMBL" id="CBI10773.1"/>
    </source>
</evidence>
<gene>
    <name evidence="2" type="ORF">CARN7_1569</name>
</gene>
<feature type="region of interest" description="Disordered" evidence="1">
    <location>
        <begin position="27"/>
        <end position="48"/>
    </location>
</feature>
<proteinExistence type="predicted"/>
<sequence>MTAFERFIPAGAGNTLTKTNLDIFFPVHPRRRGEHTESTRTRTDHIGSSPQARGTLWLFQYIQQLMRFIPAGAGNTLWHE</sequence>
<dbReference type="AntiFam" id="ANF00057">
    <property type="entry name" value="Translation of E. coli type CRISPR repeat"/>
</dbReference>
<dbReference type="AntiFam" id="ANF00006">
    <property type="entry name" value="Translation of CRISPR region"/>
</dbReference>
<reference evidence="2" key="1">
    <citation type="submission" date="2009-10" db="EMBL/GenBank/DDBJ databases">
        <title>Diversity of trophic interactions inside an arsenic-rich microbial ecosystem.</title>
        <authorList>
            <person name="Bertin P.N."/>
            <person name="Heinrich-Salmeron A."/>
            <person name="Pelletier E."/>
            <person name="Goulhen-Chollet F."/>
            <person name="Arsene-Ploetze F."/>
            <person name="Gallien S."/>
            <person name="Calteau A."/>
            <person name="Vallenet D."/>
            <person name="Casiot C."/>
            <person name="Chane-Woon-Ming B."/>
            <person name="Giloteaux L."/>
            <person name="Barakat M."/>
            <person name="Bonnefoy V."/>
            <person name="Bruneel O."/>
            <person name="Chandler M."/>
            <person name="Cleiss J."/>
            <person name="Duran R."/>
            <person name="Elbaz-Poulichet F."/>
            <person name="Fonknechten N."/>
            <person name="Lauga B."/>
            <person name="Mornico D."/>
            <person name="Ortet P."/>
            <person name="Schaeffer C."/>
            <person name="Siguier P."/>
            <person name="Alexander Thil Smith A."/>
            <person name="Van Dorsselaer A."/>
            <person name="Weissenbach J."/>
            <person name="Medigue C."/>
            <person name="Le Paslier D."/>
        </authorList>
    </citation>
    <scope>NUCLEOTIDE SEQUENCE</scope>
</reference>
<dbReference type="AlphaFoldDB" id="E6QU51"/>
<dbReference type="EMBL" id="CABR01000105">
    <property type="protein sequence ID" value="CBI10773.1"/>
    <property type="molecule type" value="Genomic_DNA"/>
</dbReference>
<name>E6QU51_9ZZZZ</name>
<feature type="compositionally biased region" description="Basic and acidic residues" evidence="1">
    <location>
        <begin position="34"/>
        <end position="45"/>
    </location>
</feature>
<evidence type="ECO:0000256" key="1">
    <source>
        <dbReference type="SAM" id="MobiDB-lite"/>
    </source>
</evidence>
<organism evidence="2">
    <name type="scientific">mine drainage metagenome</name>
    <dbReference type="NCBI Taxonomy" id="410659"/>
    <lineage>
        <taxon>unclassified sequences</taxon>
        <taxon>metagenomes</taxon>
        <taxon>ecological metagenomes</taxon>
    </lineage>
</organism>